<dbReference type="EMBL" id="LGAP01000004">
    <property type="protein sequence ID" value="KOF19809.1"/>
    <property type="molecule type" value="Genomic_DNA"/>
</dbReference>
<organism evidence="8 9">
    <name type="scientific">Ensifer adhaerens</name>
    <name type="common">Sinorhizobium morelense</name>
    <dbReference type="NCBI Taxonomy" id="106592"/>
    <lineage>
        <taxon>Bacteria</taxon>
        <taxon>Pseudomonadati</taxon>
        <taxon>Pseudomonadota</taxon>
        <taxon>Alphaproteobacteria</taxon>
        <taxon>Hyphomicrobiales</taxon>
        <taxon>Rhizobiaceae</taxon>
        <taxon>Sinorhizobium/Ensifer group</taxon>
        <taxon>Ensifer</taxon>
    </lineage>
</organism>
<dbReference type="SUPFAM" id="SSF103481">
    <property type="entry name" value="Multidrug resistance efflux transporter EmrE"/>
    <property type="match status" value="2"/>
</dbReference>
<evidence type="ECO:0000256" key="5">
    <source>
        <dbReference type="ARBA" id="ARBA00023136"/>
    </source>
</evidence>
<feature type="transmembrane region" description="Helical" evidence="6">
    <location>
        <begin position="264"/>
        <end position="282"/>
    </location>
</feature>
<protein>
    <submittedName>
        <fullName evidence="8">Membrane protein</fullName>
    </submittedName>
</protein>
<dbReference type="Proteomes" id="UP000037425">
    <property type="component" value="Unassembled WGS sequence"/>
</dbReference>
<feature type="transmembrane region" description="Helical" evidence="6">
    <location>
        <begin position="123"/>
        <end position="143"/>
    </location>
</feature>
<evidence type="ECO:0000256" key="3">
    <source>
        <dbReference type="ARBA" id="ARBA00022692"/>
    </source>
</evidence>
<evidence type="ECO:0000256" key="6">
    <source>
        <dbReference type="SAM" id="Phobius"/>
    </source>
</evidence>
<feature type="transmembrane region" description="Helical" evidence="6">
    <location>
        <begin position="99"/>
        <end position="116"/>
    </location>
</feature>
<keyword evidence="4 6" id="KW-1133">Transmembrane helix</keyword>
<feature type="domain" description="EamA" evidence="7">
    <location>
        <begin position="7"/>
        <end position="137"/>
    </location>
</feature>
<name>A0A0L8BZ83_ENSAD</name>
<accession>A0A0L8BZ83</accession>
<feature type="transmembrane region" description="Helical" evidence="6">
    <location>
        <begin position="149"/>
        <end position="169"/>
    </location>
</feature>
<dbReference type="InterPro" id="IPR000620">
    <property type="entry name" value="EamA_dom"/>
</dbReference>
<sequence>MNKTVLSGIVMTTFSYFLFSLQDASVKWLVVGYSVWQILFTRSITILLLCLVIGRGKLVRRAISSPVVKPLFVRNLLLLAAWLSYFNAARDLGLAEMTTLYYAAPIVVTLLAVPILKEDVPPIRWFAVFLGFVGVLIACDPLGTGMKLSLPVFLALMAAVFWAIGTVMLRKTALEETTLTQMTISNVFFIAMTGLAVGFYWTPPALFDVALMAGTGVIAGIAQYALFEGMRRAPISVIAPFEYTSLVWAFGLGFLIWGDIPATNVFAGAGLIFIAGVTIIVGERLAHRRAVAVASHGAGADA</sequence>
<reference evidence="9" key="1">
    <citation type="submission" date="2015-07" db="EMBL/GenBank/DDBJ databases">
        <title>Whole genome sequence of an Ensifer adhaerens strain isolated from a cave pool in the Wind Cave National Park.</title>
        <authorList>
            <person name="Eng W.W.H."/>
            <person name="Gan H.M."/>
            <person name="Barton H.A."/>
            <person name="Savka M.A."/>
        </authorList>
    </citation>
    <scope>NUCLEOTIDE SEQUENCE [LARGE SCALE GENOMIC DNA]</scope>
    <source>
        <strain evidence="9">SD006</strain>
    </source>
</reference>
<dbReference type="PANTHER" id="PTHR22911:SF6">
    <property type="entry name" value="SOLUTE CARRIER FAMILY 35 MEMBER G1"/>
    <property type="match status" value="1"/>
</dbReference>
<evidence type="ECO:0000256" key="2">
    <source>
        <dbReference type="ARBA" id="ARBA00009853"/>
    </source>
</evidence>
<dbReference type="GO" id="GO:0016020">
    <property type="term" value="C:membrane"/>
    <property type="evidence" value="ECO:0007669"/>
    <property type="project" value="UniProtKB-SubCell"/>
</dbReference>
<dbReference type="Pfam" id="PF00892">
    <property type="entry name" value="EamA"/>
    <property type="match status" value="2"/>
</dbReference>
<evidence type="ECO:0000313" key="9">
    <source>
        <dbReference type="Proteomes" id="UP000037425"/>
    </source>
</evidence>
<feature type="transmembrane region" description="Helical" evidence="6">
    <location>
        <begin position="207"/>
        <end position="227"/>
    </location>
</feature>
<comment type="caution">
    <text evidence="8">The sequence shown here is derived from an EMBL/GenBank/DDBJ whole genome shotgun (WGS) entry which is preliminary data.</text>
</comment>
<gene>
    <name evidence="8" type="ORF">AC244_10540</name>
</gene>
<evidence type="ECO:0000259" key="7">
    <source>
        <dbReference type="Pfam" id="PF00892"/>
    </source>
</evidence>
<dbReference type="InterPro" id="IPR037185">
    <property type="entry name" value="EmrE-like"/>
</dbReference>
<feature type="transmembrane region" description="Helical" evidence="6">
    <location>
        <begin position="34"/>
        <end position="54"/>
    </location>
</feature>
<dbReference type="OrthoDB" id="9812899at2"/>
<feature type="transmembrane region" description="Helical" evidence="6">
    <location>
        <begin position="66"/>
        <end position="87"/>
    </location>
</feature>
<evidence type="ECO:0000256" key="1">
    <source>
        <dbReference type="ARBA" id="ARBA00004141"/>
    </source>
</evidence>
<proteinExistence type="inferred from homology"/>
<dbReference type="AlphaFoldDB" id="A0A0L8BZ83"/>
<keyword evidence="3 6" id="KW-0812">Transmembrane</keyword>
<feature type="transmembrane region" description="Helical" evidence="6">
    <location>
        <begin position="181"/>
        <end position="201"/>
    </location>
</feature>
<feature type="transmembrane region" description="Helical" evidence="6">
    <location>
        <begin position="239"/>
        <end position="258"/>
    </location>
</feature>
<comment type="subcellular location">
    <subcellularLocation>
        <location evidence="1">Membrane</location>
        <topology evidence="1">Multi-pass membrane protein</topology>
    </subcellularLocation>
</comment>
<dbReference type="PANTHER" id="PTHR22911">
    <property type="entry name" value="ACYL-MALONYL CONDENSING ENZYME-RELATED"/>
    <property type="match status" value="1"/>
</dbReference>
<evidence type="ECO:0000313" key="8">
    <source>
        <dbReference type="EMBL" id="KOF19809.1"/>
    </source>
</evidence>
<dbReference type="PATRIC" id="fig|106592.7.peg.5626"/>
<comment type="similarity">
    <text evidence="2">Belongs to the drug/metabolite transporter (DMT) superfamily. 10 TMS drug/metabolite exporter (DME) (TC 2.A.7.3) family.</text>
</comment>
<evidence type="ECO:0000256" key="4">
    <source>
        <dbReference type="ARBA" id="ARBA00022989"/>
    </source>
</evidence>
<dbReference type="RefSeq" id="WP_053248775.1">
    <property type="nucleotide sequence ID" value="NZ_LGAP01000004.1"/>
</dbReference>
<keyword evidence="5 6" id="KW-0472">Membrane</keyword>
<feature type="domain" description="EamA" evidence="7">
    <location>
        <begin position="152"/>
        <end position="277"/>
    </location>
</feature>